<dbReference type="Pfam" id="PF08706">
    <property type="entry name" value="D5_N"/>
    <property type="match status" value="1"/>
</dbReference>
<dbReference type="RefSeq" id="WP_160042984.1">
    <property type="nucleotide sequence ID" value="NZ_BORQ01000005.1"/>
</dbReference>
<dbReference type="AlphaFoldDB" id="A0A920CDJ3"/>
<protein>
    <recommendedName>
        <fullName evidence="1">Bacteriophage/plasmid primase P4 C-terminal domain-containing protein</fullName>
    </recommendedName>
</protein>
<gene>
    <name evidence="2" type="ORF">J2TS6_40180</name>
</gene>
<sequence length="253" mass="29172">MDNEQQVRNLIDEALEEYASGNRGAPFEQPVLRALLNAKQENLAEFQRLKGALADRGVPLRDLNDALKSEAEKAKFNASSRSGEAVLSLERIEDLERKGFVVDPVKGITDINPNLFAKYVLKKFELRFTKGERFFLFERGVWRHLAEKQLQRRLTRLIETTQPNVWRPAWESAYMTTLARLAKSVEEFDTFRSHLNLANGMFNTDTLELEEHHPDFHSSIQNPLVYDENAECPRFLRLKCFKATSKPSASCRK</sequence>
<accession>A0A920CDJ3</accession>
<evidence type="ECO:0000313" key="3">
    <source>
        <dbReference type="Proteomes" id="UP000679779"/>
    </source>
</evidence>
<keyword evidence="3" id="KW-1185">Reference proteome</keyword>
<reference evidence="2" key="1">
    <citation type="submission" date="2021-03" db="EMBL/GenBank/DDBJ databases">
        <title>Antimicrobial resistance genes in bacteria isolated from Japanese honey, and their potential for conferring macrolide and lincosamide resistance in the American foulbrood pathogen Paenibacillus larvae.</title>
        <authorList>
            <person name="Okamoto M."/>
            <person name="Kumagai M."/>
            <person name="Kanamori H."/>
            <person name="Takamatsu D."/>
        </authorList>
    </citation>
    <scope>NUCLEOTIDE SEQUENCE</scope>
    <source>
        <strain evidence="2">J2TS6</strain>
    </source>
</reference>
<name>A0A920CDJ3_9BACL</name>
<organism evidence="2 3">
    <name type="scientific">Paenibacillus albilobatus</name>
    <dbReference type="NCBI Taxonomy" id="2716884"/>
    <lineage>
        <taxon>Bacteria</taxon>
        <taxon>Bacillati</taxon>
        <taxon>Bacillota</taxon>
        <taxon>Bacilli</taxon>
        <taxon>Bacillales</taxon>
        <taxon>Paenibacillaceae</taxon>
        <taxon>Paenibacillus</taxon>
    </lineage>
</organism>
<evidence type="ECO:0000259" key="1">
    <source>
        <dbReference type="SMART" id="SM00885"/>
    </source>
</evidence>
<dbReference type="Proteomes" id="UP000679779">
    <property type="component" value="Unassembled WGS sequence"/>
</dbReference>
<dbReference type="InterPro" id="IPR014818">
    <property type="entry name" value="Phage/plasmid_primase_P4_C"/>
</dbReference>
<proteinExistence type="predicted"/>
<evidence type="ECO:0000313" key="2">
    <source>
        <dbReference type="EMBL" id="GIO32877.1"/>
    </source>
</evidence>
<comment type="caution">
    <text evidence="2">The sequence shown here is derived from an EMBL/GenBank/DDBJ whole genome shotgun (WGS) entry which is preliminary data.</text>
</comment>
<feature type="domain" description="Bacteriophage/plasmid primase P4 C-terminal" evidence="1">
    <location>
        <begin position="117"/>
        <end position="243"/>
    </location>
</feature>
<dbReference type="SMART" id="SM00885">
    <property type="entry name" value="D5_N"/>
    <property type="match status" value="1"/>
</dbReference>
<dbReference type="EMBL" id="BORQ01000005">
    <property type="protein sequence ID" value="GIO32877.1"/>
    <property type="molecule type" value="Genomic_DNA"/>
</dbReference>